<dbReference type="AlphaFoldDB" id="A0A367YU72"/>
<dbReference type="GO" id="GO:0000976">
    <property type="term" value="F:transcription cis-regulatory region binding"/>
    <property type="evidence" value="ECO:0007669"/>
    <property type="project" value="TreeGrafter"/>
</dbReference>
<reference evidence="5 6" key="1">
    <citation type="submission" date="2018-07" db="EMBL/GenBank/DDBJ databases">
        <title>Desertimonas flava gen. nov. sp. nov.</title>
        <authorList>
            <person name="Liu S."/>
        </authorList>
    </citation>
    <scope>NUCLEOTIDE SEQUENCE [LARGE SCALE GENOMIC DNA]</scope>
    <source>
        <strain evidence="5 6">16Sb5-5</strain>
    </source>
</reference>
<dbReference type="GO" id="GO:0003700">
    <property type="term" value="F:DNA-binding transcription factor activity"/>
    <property type="evidence" value="ECO:0007669"/>
    <property type="project" value="TreeGrafter"/>
</dbReference>
<evidence type="ECO:0000256" key="1">
    <source>
        <dbReference type="ARBA" id="ARBA00023015"/>
    </source>
</evidence>
<organism evidence="5 6">
    <name type="scientific">Desertihabitans brevis</name>
    <dbReference type="NCBI Taxonomy" id="2268447"/>
    <lineage>
        <taxon>Bacteria</taxon>
        <taxon>Bacillati</taxon>
        <taxon>Actinomycetota</taxon>
        <taxon>Actinomycetes</taxon>
        <taxon>Propionibacteriales</taxon>
        <taxon>Propionibacteriaceae</taxon>
        <taxon>Desertihabitans</taxon>
    </lineage>
</organism>
<dbReference type="InterPro" id="IPR010982">
    <property type="entry name" value="Lambda_DNA-bd_dom_sf"/>
</dbReference>
<dbReference type="Gene3D" id="1.10.260.40">
    <property type="entry name" value="lambda repressor-like DNA-binding domains"/>
    <property type="match status" value="1"/>
</dbReference>
<keyword evidence="1" id="KW-0805">Transcription regulation</keyword>
<evidence type="ECO:0000259" key="4">
    <source>
        <dbReference type="PROSITE" id="PS50932"/>
    </source>
</evidence>
<name>A0A367YU72_9ACTN</name>
<keyword evidence="3" id="KW-0804">Transcription</keyword>
<dbReference type="CDD" id="cd01392">
    <property type="entry name" value="HTH_LacI"/>
    <property type="match status" value="1"/>
</dbReference>
<comment type="caution">
    <text evidence="5">The sequence shown here is derived from an EMBL/GenBank/DDBJ whole genome shotgun (WGS) entry which is preliminary data.</text>
</comment>
<dbReference type="Gene3D" id="3.40.50.2300">
    <property type="match status" value="2"/>
</dbReference>
<dbReference type="Pfam" id="PF00356">
    <property type="entry name" value="LacI"/>
    <property type="match status" value="1"/>
</dbReference>
<sequence>MARITIRTIADACGVSPSTVSNAYNRPGQLSVQLRERILATAEELGYAGPSAAGRSLRSGRAGALGVLLADQLSYAFSDPYAIGFLVGVSQVAEAEGVSVLLLSATDPSGHPDIGAVQRANIDGIITLCMDSDHVVLDHAKRRGLPVISTYARSGDFSVAIDDRLAGRLLGEHLHALGHRRIACVTGGYAPDGSGVRRVDSLAELSYPERLLGLVEAMPGVESVVFAADYNSFDAGRLAAAEIAALDPPPTAVVGLSDVLAIGARHELLERGLRVPEDVSVCGFDDIDEAAHHGLTTVAQPILEKGRLAAQMLADPTHRGRVVLDVRLVTRSSTAPPAS</sequence>
<evidence type="ECO:0000313" key="6">
    <source>
        <dbReference type="Proteomes" id="UP000252770"/>
    </source>
</evidence>
<dbReference type="EMBL" id="QOUI01000006">
    <property type="protein sequence ID" value="RCK69340.1"/>
    <property type="molecule type" value="Genomic_DNA"/>
</dbReference>
<evidence type="ECO:0000256" key="2">
    <source>
        <dbReference type="ARBA" id="ARBA00023125"/>
    </source>
</evidence>
<dbReference type="PROSITE" id="PS50932">
    <property type="entry name" value="HTH_LACI_2"/>
    <property type="match status" value="1"/>
</dbReference>
<dbReference type="InterPro" id="IPR046335">
    <property type="entry name" value="LacI/GalR-like_sensor"/>
</dbReference>
<dbReference type="InterPro" id="IPR028082">
    <property type="entry name" value="Peripla_BP_I"/>
</dbReference>
<proteinExistence type="predicted"/>
<dbReference type="Pfam" id="PF13377">
    <property type="entry name" value="Peripla_BP_3"/>
    <property type="match status" value="1"/>
</dbReference>
<dbReference type="PANTHER" id="PTHR30146">
    <property type="entry name" value="LACI-RELATED TRANSCRIPTIONAL REPRESSOR"/>
    <property type="match status" value="1"/>
</dbReference>
<accession>A0A367YU72</accession>
<dbReference type="Proteomes" id="UP000252770">
    <property type="component" value="Unassembled WGS sequence"/>
</dbReference>
<dbReference type="InterPro" id="IPR000843">
    <property type="entry name" value="HTH_LacI"/>
</dbReference>
<dbReference type="CDD" id="cd06279">
    <property type="entry name" value="PBP1_LacI-like"/>
    <property type="match status" value="1"/>
</dbReference>
<feature type="domain" description="HTH lacI-type" evidence="4">
    <location>
        <begin position="4"/>
        <end position="59"/>
    </location>
</feature>
<evidence type="ECO:0000313" key="5">
    <source>
        <dbReference type="EMBL" id="RCK69340.1"/>
    </source>
</evidence>
<dbReference type="SUPFAM" id="SSF47413">
    <property type="entry name" value="lambda repressor-like DNA-binding domains"/>
    <property type="match status" value="1"/>
</dbReference>
<keyword evidence="2" id="KW-0238">DNA-binding</keyword>
<dbReference type="SUPFAM" id="SSF53822">
    <property type="entry name" value="Periplasmic binding protein-like I"/>
    <property type="match status" value="1"/>
</dbReference>
<keyword evidence="6" id="KW-1185">Reference proteome</keyword>
<evidence type="ECO:0000256" key="3">
    <source>
        <dbReference type="ARBA" id="ARBA00023163"/>
    </source>
</evidence>
<protein>
    <submittedName>
        <fullName evidence="5">LacI family transcriptional regulator</fullName>
    </submittedName>
</protein>
<dbReference type="RefSeq" id="WP_114126658.1">
    <property type="nucleotide sequence ID" value="NZ_QOUI01000006.1"/>
</dbReference>
<dbReference type="PANTHER" id="PTHR30146:SF138">
    <property type="entry name" value="TRANSCRIPTIONAL REGULATORY PROTEIN"/>
    <property type="match status" value="1"/>
</dbReference>
<gene>
    <name evidence="5" type="ORF">DT076_10615</name>
</gene>
<dbReference type="SMART" id="SM00354">
    <property type="entry name" value="HTH_LACI"/>
    <property type="match status" value="1"/>
</dbReference>